<keyword evidence="15" id="KW-0106">Calcium</keyword>
<dbReference type="Gene3D" id="2.10.25.10">
    <property type="entry name" value="Laminin"/>
    <property type="match status" value="1"/>
</dbReference>
<comment type="function">
    <text evidence="2">Factor IX is a vitamin K-dependent plasma protein that participates in the intrinsic pathway of blood coagulation by converting factor X to its active form in the presence of Ca(2+) ions, phospholipids, and factor VIIIa.</text>
</comment>
<feature type="active site" description="Charge relay system" evidence="23">
    <location>
        <position position="251"/>
    </location>
</feature>
<evidence type="ECO:0000256" key="11">
    <source>
        <dbReference type="ARBA" id="ARBA00022696"/>
    </source>
</evidence>
<dbReference type="InterPro" id="IPR012224">
    <property type="entry name" value="Pept_S1A_FX"/>
</dbReference>
<dbReference type="InterPro" id="IPR050442">
    <property type="entry name" value="Peptidase_S1_coag_factors"/>
</dbReference>
<dbReference type="Pfam" id="PF00008">
    <property type="entry name" value="EGF"/>
    <property type="match status" value="1"/>
</dbReference>
<dbReference type="PIRSF" id="PIRSF001143">
    <property type="entry name" value="Factor_X"/>
    <property type="match status" value="1"/>
</dbReference>
<evidence type="ECO:0000256" key="17">
    <source>
        <dbReference type="ARBA" id="ARBA00023084"/>
    </source>
</evidence>
<dbReference type="Proteomes" id="UP000824782">
    <property type="component" value="Unassembled WGS sequence"/>
</dbReference>
<dbReference type="PROSITE" id="PS00022">
    <property type="entry name" value="EGF_1"/>
    <property type="match status" value="1"/>
</dbReference>
<dbReference type="EMBL" id="WNYA01000010">
    <property type="protein sequence ID" value="KAG8553464.1"/>
    <property type="molecule type" value="Genomic_DNA"/>
</dbReference>
<evidence type="ECO:0000256" key="5">
    <source>
        <dbReference type="ARBA" id="ARBA00019454"/>
    </source>
</evidence>
<dbReference type="EC" id="3.4.21.22" evidence="4"/>
<sequence length="446" mass="50055">MASIPSLLIVFLLGYFCKAEKAVFLSDKSASSVLVRQKRYNAGRLEEFVAGNLERECIEEKCNYEEAREVFENDEKTPNEDLYQIIFSSPQMEFWKQYVDGDQCISNPCLHGGVCKDDVSAYVCWCQQGYRGKNCELELPITCTINNAVQYPCGKVTAPEALPKDVTRSIIDLEDFNFTSIIKPNTTENSTSKEGAGDIVPATVDPNVRIVGGTDSLKGEFPWQVHIVNKNGEGFCGGSIVNEKWIVTAGHCFLTADEFSVVTGEHNTEVKEGTEQKLKIKRIVPHPTYNATKSKYNNDIALVELAEPIKLNDYARPICVGHRDFTDKLLRTSSHSWVTGWGHVRYLGRPTITLQKLAVPYIDRANCKKSSRFFISKTMFCAGYSDQEKDSCQGDSGGPHSSEYRSIWFLTGITSWGDKCAEKDKYGVYTRVSQFTDWILSTTKLT</sequence>
<dbReference type="InterPro" id="IPR000152">
    <property type="entry name" value="EGF-type_Asp/Asn_hydroxyl_site"/>
</dbReference>
<evidence type="ECO:0000256" key="14">
    <source>
        <dbReference type="ARBA" id="ARBA00022825"/>
    </source>
</evidence>
<dbReference type="PRINTS" id="PR00001">
    <property type="entry name" value="GLABLOOD"/>
</dbReference>
<dbReference type="PROSITE" id="PS00134">
    <property type="entry name" value="TRYPSIN_HIS"/>
    <property type="match status" value="1"/>
</dbReference>
<keyword evidence="12" id="KW-0479">Metal-binding</keyword>
<dbReference type="PROSITE" id="PS50998">
    <property type="entry name" value="GLA_2"/>
    <property type="match status" value="1"/>
</dbReference>
<comment type="catalytic activity">
    <reaction evidence="1">
        <text>Selective cleavage of Arg-|-Ile bond in factor X to form factor Xa.</text>
        <dbReference type="EC" id="3.4.21.22"/>
    </reaction>
</comment>
<dbReference type="InterPro" id="IPR033116">
    <property type="entry name" value="TRYPSIN_SER"/>
</dbReference>
<evidence type="ECO:0000256" key="3">
    <source>
        <dbReference type="ARBA" id="ARBA00004613"/>
    </source>
</evidence>
<dbReference type="CDD" id="cd00054">
    <property type="entry name" value="EGF_CA"/>
    <property type="match status" value="1"/>
</dbReference>
<comment type="caution">
    <text evidence="30">The sequence shown here is derived from an EMBL/GenBank/DDBJ whole genome shotgun (WGS) entry which is preliminary data.</text>
</comment>
<dbReference type="FunFam" id="2.40.10.10:FF:000015">
    <property type="entry name" value="Atrial natriuretic peptide-converting enzyme"/>
    <property type="match status" value="1"/>
</dbReference>
<dbReference type="AlphaFoldDB" id="A0AAV6ZVX0"/>
<evidence type="ECO:0000256" key="15">
    <source>
        <dbReference type="ARBA" id="ARBA00022837"/>
    </source>
</evidence>
<keyword evidence="11" id="KW-0356">Hemostasis</keyword>
<dbReference type="PRINTS" id="PR00010">
    <property type="entry name" value="EGFBLOOD"/>
</dbReference>
<dbReference type="SMART" id="SM00069">
    <property type="entry name" value="GLA"/>
    <property type="match status" value="1"/>
</dbReference>
<keyword evidence="16" id="KW-0460">Magnesium</keyword>
<evidence type="ECO:0000259" key="29">
    <source>
        <dbReference type="PROSITE" id="PS50998"/>
    </source>
</evidence>
<dbReference type="PROSITE" id="PS50026">
    <property type="entry name" value="EGF_3"/>
    <property type="match status" value="1"/>
</dbReference>
<evidence type="ECO:0000256" key="22">
    <source>
        <dbReference type="ARBA" id="ARBA00031357"/>
    </source>
</evidence>
<feature type="signal peptide" evidence="26">
    <location>
        <begin position="1"/>
        <end position="19"/>
    </location>
</feature>
<dbReference type="SMART" id="SM00179">
    <property type="entry name" value="EGF_CA"/>
    <property type="match status" value="1"/>
</dbReference>
<dbReference type="GO" id="GO:0005615">
    <property type="term" value="C:extracellular space"/>
    <property type="evidence" value="ECO:0007669"/>
    <property type="project" value="TreeGrafter"/>
</dbReference>
<evidence type="ECO:0000259" key="28">
    <source>
        <dbReference type="PROSITE" id="PS50240"/>
    </source>
</evidence>
<evidence type="ECO:0000256" key="9">
    <source>
        <dbReference type="ARBA" id="ARBA00022553"/>
    </source>
</evidence>
<keyword evidence="17" id="KW-0094">Blood coagulation</keyword>
<evidence type="ECO:0000256" key="26">
    <source>
        <dbReference type="SAM" id="SignalP"/>
    </source>
</evidence>
<evidence type="ECO:0000313" key="30">
    <source>
        <dbReference type="EMBL" id="KAG8553464.1"/>
    </source>
</evidence>
<dbReference type="GO" id="GO:0005509">
    <property type="term" value="F:calcium ion binding"/>
    <property type="evidence" value="ECO:0007669"/>
    <property type="project" value="InterPro"/>
</dbReference>
<keyword evidence="20" id="KW-0325">Glycoprotein</keyword>
<dbReference type="PANTHER" id="PTHR24278:SF31">
    <property type="entry name" value="COAGULATION FACTOR IX"/>
    <property type="match status" value="1"/>
</dbReference>
<dbReference type="PROSITE" id="PS00135">
    <property type="entry name" value="TRYPSIN_SER"/>
    <property type="match status" value="1"/>
</dbReference>
<dbReference type="SMART" id="SM00020">
    <property type="entry name" value="Tryp_SPc"/>
    <property type="match status" value="1"/>
</dbReference>
<keyword evidence="19 24" id="KW-1015">Disulfide bond</keyword>
<dbReference type="InterPro" id="IPR017857">
    <property type="entry name" value="Coagulation_fac-like_Gla_dom"/>
</dbReference>
<dbReference type="Pfam" id="PF00594">
    <property type="entry name" value="Gla"/>
    <property type="match status" value="1"/>
</dbReference>
<dbReference type="GO" id="GO:0007596">
    <property type="term" value="P:blood coagulation"/>
    <property type="evidence" value="ECO:0007669"/>
    <property type="project" value="UniProtKB-KW"/>
</dbReference>
<dbReference type="CDD" id="cd00190">
    <property type="entry name" value="Tryp_SPc"/>
    <property type="match status" value="1"/>
</dbReference>
<dbReference type="InterPro" id="IPR001314">
    <property type="entry name" value="Peptidase_S1A"/>
</dbReference>
<evidence type="ECO:0000256" key="7">
    <source>
        <dbReference type="ARBA" id="ARBA00022525"/>
    </source>
</evidence>
<dbReference type="InterPro" id="IPR018114">
    <property type="entry name" value="TRYPSIN_HIS"/>
</dbReference>
<dbReference type="InterPro" id="IPR043504">
    <property type="entry name" value="Peptidase_S1_PA_chymotrypsin"/>
</dbReference>
<dbReference type="SMART" id="SM00181">
    <property type="entry name" value="EGF"/>
    <property type="match status" value="1"/>
</dbReference>
<evidence type="ECO:0000256" key="12">
    <source>
        <dbReference type="ARBA" id="ARBA00022723"/>
    </source>
</evidence>
<evidence type="ECO:0000256" key="16">
    <source>
        <dbReference type="ARBA" id="ARBA00022842"/>
    </source>
</evidence>
<dbReference type="SUPFAM" id="SSF57630">
    <property type="entry name" value="GLA-domain"/>
    <property type="match status" value="1"/>
</dbReference>
<dbReference type="InterPro" id="IPR000294">
    <property type="entry name" value="GLA_domain"/>
</dbReference>
<evidence type="ECO:0000256" key="20">
    <source>
        <dbReference type="ARBA" id="ARBA00023180"/>
    </source>
</evidence>
<dbReference type="PANTHER" id="PTHR24278">
    <property type="entry name" value="COAGULATION FACTOR"/>
    <property type="match status" value="1"/>
</dbReference>
<evidence type="ECO:0000256" key="4">
    <source>
        <dbReference type="ARBA" id="ARBA00012066"/>
    </source>
</evidence>
<organism evidence="30 31">
    <name type="scientific">Engystomops pustulosus</name>
    <name type="common">Tungara frog</name>
    <name type="synonym">Physalaemus pustulosus</name>
    <dbReference type="NCBI Taxonomy" id="76066"/>
    <lineage>
        <taxon>Eukaryota</taxon>
        <taxon>Metazoa</taxon>
        <taxon>Chordata</taxon>
        <taxon>Craniata</taxon>
        <taxon>Vertebrata</taxon>
        <taxon>Euteleostomi</taxon>
        <taxon>Amphibia</taxon>
        <taxon>Batrachia</taxon>
        <taxon>Anura</taxon>
        <taxon>Neobatrachia</taxon>
        <taxon>Hyloidea</taxon>
        <taxon>Leptodactylidae</taxon>
        <taxon>Leiuperinae</taxon>
        <taxon>Engystomops</taxon>
    </lineage>
</organism>
<dbReference type="FunFam" id="2.10.25.10:FF:000162">
    <property type="entry name" value="Coagulation factor X (Predicted)"/>
    <property type="match status" value="1"/>
</dbReference>
<dbReference type="PROSITE" id="PS01187">
    <property type="entry name" value="EGF_CA"/>
    <property type="match status" value="1"/>
</dbReference>
<dbReference type="InterPro" id="IPR001254">
    <property type="entry name" value="Trypsin_dom"/>
</dbReference>
<evidence type="ECO:0000256" key="10">
    <source>
        <dbReference type="ARBA" id="ARBA00022670"/>
    </source>
</evidence>
<name>A0AAV6ZVX0_ENGPU</name>
<dbReference type="SUPFAM" id="SSF50494">
    <property type="entry name" value="Trypsin-like serine proteases"/>
    <property type="match status" value="1"/>
</dbReference>
<evidence type="ECO:0000256" key="2">
    <source>
        <dbReference type="ARBA" id="ARBA00002741"/>
    </source>
</evidence>
<dbReference type="InterPro" id="IPR009003">
    <property type="entry name" value="Peptidase_S1_PA"/>
</dbReference>
<feature type="domain" description="Gla" evidence="29">
    <location>
        <begin position="40"/>
        <end position="100"/>
    </location>
</feature>
<feature type="chain" id="PRO_5043518393" description="Coagulation factor IX" evidence="26">
    <location>
        <begin position="20"/>
        <end position="446"/>
    </location>
</feature>
<feature type="domain" description="Peptidase S1" evidence="28">
    <location>
        <begin position="210"/>
        <end position="444"/>
    </location>
</feature>
<keyword evidence="26" id="KW-0732">Signal</keyword>
<evidence type="ECO:0000256" key="21">
    <source>
        <dbReference type="ARBA" id="ARBA00023278"/>
    </source>
</evidence>
<keyword evidence="13 25" id="KW-0378">Hydrolase</keyword>
<keyword evidence="7" id="KW-0964">Secreted</keyword>
<comment type="caution">
    <text evidence="24">Lacks conserved residue(s) required for the propagation of feature annotation.</text>
</comment>
<reference evidence="30" key="1">
    <citation type="thesis" date="2020" institute="ProQuest LLC" country="789 East Eisenhower Parkway, Ann Arbor, MI, USA">
        <title>Comparative Genomics and Chromosome Evolution.</title>
        <authorList>
            <person name="Mudd A.B."/>
        </authorList>
    </citation>
    <scope>NUCLEOTIDE SEQUENCE</scope>
    <source>
        <strain evidence="30">237g6f4</strain>
        <tissue evidence="30">Blood</tissue>
    </source>
</reference>
<dbReference type="GO" id="GO:0004252">
    <property type="term" value="F:serine-type endopeptidase activity"/>
    <property type="evidence" value="ECO:0007669"/>
    <property type="project" value="UniProtKB-EC"/>
</dbReference>
<dbReference type="GO" id="GO:0006508">
    <property type="term" value="P:proteolysis"/>
    <property type="evidence" value="ECO:0007669"/>
    <property type="project" value="UniProtKB-KW"/>
</dbReference>
<evidence type="ECO:0000256" key="6">
    <source>
        <dbReference type="ARBA" id="ARBA00022479"/>
    </source>
</evidence>
<dbReference type="Gene3D" id="4.10.740.10">
    <property type="entry name" value="Coagulation Factor IX"/>
    <property type="match status" value="1"/>
</dbReference>
<keyword evidence="8 24" id="KW-0245">EGF-like domain</keyword>
<protein>
    <recommendedName>
        <fullName evidence="5">Coagulation factor IX</fullName>
        <ecNumber evidence="4">3.4.21.22</ecNumber>
    </recommendedName>
    <alternativeName>
        <fullName evidence="22">Christmas factor</fullName>
    </alternativeName>
</protein>
<evidence type="ECO:0000259" key="27">
    <source>
        <dbReference type="PROSITE" id="PS50026"/>
    </source>
</evidence>
<dbReference type="Pfam" id="PF00089">
    <property type="entry name" value="Trypsin"/>
    <property type="match status" value="1"/>
</dbReference>
<evidence type="ECO:0000256" key="1">
    <source>
        <dbReference type="ARBA" id="ARBA00001368"/>
    </source>
</evidence>
<dbReference type="InterPro" id="IPR018097">
    <property type="entry name" value="EGF_Ca-bd_CS"/>
</dbReference>
<dbReference type="Gene3D" id="2.40.10.10">
    <property type="entry name" value="Trypsin-like serine proteases"/>
    <property type="match status" value="2"/>
</dbReference>
<dbReference type="PROSITE" id="PS50240">
    <property type="entry name" value="TRYPSIN_DOM"/>
    <property type="match status" value="1"/>
</dbReference>
<proteinExistence type="predicted"/>
<keyword evidence="9" id="KW-0597">Phosphoprotein</keyword>
<dbReference type="InterPro" id="IPR035972">
    <property type="entry name" value="GLA-like_dom_SF"/>
</dbReference>
<feature type="domain" description="EGF-like" evidence="27">
    <location>
        <begin position="100"/>
        <end position="136"/>
    </location>
</feature>
<gene>
    <name evidence="30" type="ORF">GDO81_003423</name>
</gene>
<keyword evidence="10 25" id="KW-0645">Protease</keyword>
<evidence type="ECO:0000256" key="18">
    <source>
        <dbReference type="ARBA" id="ARBA00023145"/>
    </source>
</evidence>
<comment type="subcellular location">
    <subcellularLocation>
        <location evidence="3">Secreted</location>
    </subcellularLocation>
</comment>
<dbReference type="PRINTS" id="PR00722">
    <property type="entry name" value="CHYMOTRYPSIN"/>
</dbReference>
<dbReference type="InterPro" id="IPR000742">
    <property type="entry name" value="EGF"/>
</dbReference>
<feature type="active site" description="Charge relay system" evidence="23">
    <location>
        <position position="396"/>
    </location>
</feature>
<dbReference type="InterPro" id="IPR001881">
    <property type="entry name" value="EGF-like_Ca-bd_dom"/>
</dbReference>
<keyword evidence="18" id="KW-0865">Zymogen</keyword>
<keyword evidence="31" id="KW-1185">Reference proteome</keyword>
<keyword evidence="14 25" id="KW-0720">Serine protease</keyword>
<dbReference type="PROSITE" id="PS00010">
    <property type="entry name" value="ASX_HYDROXYL"/>
    <property type="match status" value="1"/>
</dbReference>
<evidence type="ECO:0000256" key="8">
    <source>
        <dbReference type="ARBA" id="ARBA00022536"/>
    </source>
</evidence>
<keyword evidence="6" id="KW-0301">Gamma-carboxyglutamic acid</keyword>
<feature type="disulfide bond" evidence="24">
    <location>
        <begin position="126"/>
        <end position="135"/>
    </location>
</feature>
<evidence type="ECO:0000313" key="31">
    <source>
        <dbReference type="Proteomes" id="UP000824782"/>
    </source>
</evidence>
<dbReference type="SUPFAM" id="SSF57196">
    <property type="entry name" value="EGF/Laminin"/>
    <property type="match status" value="1"/>
</dbReference>
<evidence type="ECO:0000256" key="23">
    <source>
        <dbReference type="PIRSR" id="PIRSR001143-1"/>
    </source>
</evidence>
<evidence type="ECO:0000256" key="19">
    <source>
        <dbReference type="ARBA" id="ARBA00023157"/>
    </source>
</evidence>
<feature type="active site" description="Charge relay system" evidence="23">
    <location>
        <position position="299"/>
    </location>
</feature>
<dbReference type="PROSITE" id="PS01186">
    <property type="entry name" value="EGF_2"/>
    <property type="match status" value="1"/>
</dbReference>
<evidence type="ECO:0000256" key="13">
    <source>
        <dbReference type="ARBA" id="ARBA00022801"/>
    </source>
</evidence>
<accession>A0AAV6ZVX0</accession>
<evidence type="ECO:0000256" key="24">
    <source>
        <dbReference type="PROSITE-ProRule" id="PRU00076"/>
    </source>
</evidence>
<keyword evidence="21" id="KW-0379">Hydroxylation</keyword>
<evidence type="ECO:0000256" key="25">
    <source>
        <dbReference type="RuleBase" id="RU363034"/>
    </source>
</evidence>
<dbReference type="FunFam" id="4.10.740.10:FF:000001">
    <property type="entry name" value="vitamin K-dependent protein S"/>
    <property type="match status" value="1"/>
</dbReference>